<dbReference type="Proteomes" id="UP000887560">
    <property type="component" value="Unplaced"/>
</dbReference>
<feature type="signal peptide" evidence="1">
    <location>
        <begin position="1"/>
        <end position="24"/>
    </location>
</feature>
<dbReference type="WBParaSite" id="scf7180000422851.g9724">
    <property type="protein sequence ID" value="scf7180000422851.g9724"/>
    <property type="gene ID" value="scf7180000422851.g9724"/>
</dbReference>
<evidence type="ECO:0000313" key="2">
    <source>
        <dbReference type="Proteomes" id="UP000887560"/>
    </source>
</evidence>
<evidence type="ECO:0000313" key="3">
    <source>
        <dbReference type="WBParaSite" id="scf7180000422851.g9724"/>
    </source>
</evidence>
<reference evidence="3" key="1">
    <citation type="submission" date="2022-11" db="UniProtKB">
        <authorList>
            <consortium name="WormBaseParasite"/>
        </authorList>
    </citation>
    <scope>IDENTIFICATION</scope>
</reference>
<keyword evidence="1" id="KW-0732">Signal</keyword>
<accession>A0A915NZF1</accession>
<feature type="chain" id="PRO_5037506959" evidence="1">
    <location>
        <begin position="25"/>
        <end position="232"/>
    </location>
</feature>
<protein>
    <submittedName>
        <fullName evidence="3">Uncharacterized protein</fullName>
    </submittedName>
</protein>
<evidence type="ECO:0000256" key="1">
    <source>
        <dbReference type="SAM" id="SignalP"/>
    </source>
</evidence>
<sequence>MLNNIFIISIILQSLFIFPLNSSGFDLENEITDFLQKNTSEEENFLSPFEHCFRESFPFLKEKINKIINYFREVFNKNNLNELIKNPKEKFEQIERIDSSIGFGQKEVLDNFLGILFWERSIGKPRENNWKIKTKEANKKINKCVKKRLKAINNGSCSLFILNKGYEIEKKLKNFYMEYTEFYWGVYKNEENNKNNFLKKILRLEARMTNRELNYHSLLKKCICEKIVNDEL</sequence>
<keyword evidence="2" id="KW-1185">Reference proteome</keyword>
<organism evidence="2 3">
    <name type="scientific">Meloidogyne floridensis</name>
    <dbReference type="NCBI Taxonomy" id="298350"/>
    <lineage>
        <taxon>Eukaryota</taxon>
        <taxon>Metazoa</taxon>
        <taxon>Ecdysozoa</taxon>
        <taxon>Nematoda</taxon>
        <taxon>Chromadorea</taxon>
        <taxon>Rhabditida</taxon>
        <taxon>Tylenchina</taxon>
        <taxon>Tylenchomorpha</taxon>
        <taxon>Tylenchoidea</taxon>
        <taxon>Meloidogynidae</taxon>
        <taxon>Meloidogyninae</taxon>
        <taxon>Meloidogyne</taxon>
    </lineage>
</organism>
<dbReference type="AlphaFoldDB" id="A0A915NZF1"/>
<proteinExistence type="predicted"/>
<name>A0A915NZF1_9BILA</name>